<dbReference type="InterPro" id="IPR027417">
    <property type="entry name" value="P-loop_NTPase"/>
</dbReference>
<protein>
    <submittedName>
        <fullName evidence="2">Toprim domain-containing protein</fullName>
    </submittedName>
</protein>
<dbReference type="EMBL" id="BJWL01000376">
    <property type="protein sequence ID" value="GFS41446.1"/>
    <property type="molecule type" value="Genomic_DNA"/>
</dbReference>
<reference evidence="3" key="1">
    <citation type="submission" date="2019-07" db="EMBL/GenBank/DDBJ databases">
        <title>De Novo Assembly of kiwifruit Actinidia rufa.</title>
        <authorList>
            <person name="Sugita-Konishi S."/>
            <person name="Sato K."/>
            <person name="Mori E."/>
            <person name="Abe Y."/>
            <person name="Kisaki G."/>
            <person name="Hamano K."/>
            <person name="Suezawa K."/>
            <person name="Otani M."/>
            <person name="Fukuda T."/>
            <person name="Manabe T."/>
            <person name="Gomi K."/>
            <person name="Tabuchi M."/>
            <person name="Akimitsu K."/>
            <person name="Kataoka I."/>
        </authorList>
    </citation>
    <scope>NUCLEOTIDE SEQUENCE [LARGE SCALE GENOMIC DNA]</scope>
    <source>
        <strain evidence="3">cv. Fuchu</strain>
    </source>
</reference>
<dbReference type="PANTHER" id="PTHR12873:SF0">
    <property type="entry name" value="TWINKLE MTDNA HELICASE"/>
    <property type="match status" value="1"/>
</dbReference>
<dbReference type="GO" id="GO:0005524">
    <property type="term" value="F:ATP binding"/>
    <property type="evidence" value="ECO:0007669"/>
    <property type="project" value="InterPro"/>
</dbReference>
<proteinExistence type="predicted"/>
<sequence>MGQLIPHGPHQISDLGFTSSPSFSLTIAATEPLILSHHRSLILSHHRSHREQRRSTQQLSSFSHSSQLRRSVILPLENRVSVAFPTEKRGFAFLGKERQPCTRFLQLRCENDCLPSINWVLGRAKSAVLRHGVNGLVIDPYNELDHQRPPSQTETEYVSQMLTKIKRFAAHHSCHVWFVAHPRQMQNWAGTPPNMYDISGSAHFINKCDNGIVIHRNRDPDAGPVDQVQVCVRKVRNKVAGTIGEGFLAYNRVVSLWQFRPDVVLVFGACSMPCYVEFLDRMKWVV</sequence>
<dbReference type="PROSITE" id="PS51199">
    <property type="entry name" value="SF4_HELICASE"/>
    <property type="match status" value="1"/>
</dbReference>
<accession>A0A7J0DSD1</accession>
<dbReference type="GO" id="GO:0003697">
    <property type="term" value="F:single-stranded DNA binding"/>
    <property type="evidence" value="ECO:0007669"/>
    <property type="project" value="InterPro"/>
</dbReference>
<dbReference type="SUPFAM" id="SSF52540">
    <property type="entry name" value="P-loop containing nucleoside triphosphate hydrolases"/>
    <property type="match status" value="1"/>
</dbReference>
<dbReference type="OrthoDB" id="1898560at2759"/>
<keyword evidence="3" id="KW-1185">Reference proteome</keyword>
<dbReference type="InterPro" id="IPR027032">
    <property type="entry name" value="Twinkle-like"/>
</dbReference>
<dbReference type="Proteomes" id="UP000585474">
    <property type="component" value="Unassembled WGS sequence"/>
</dbReference>
<dbReference type="PANTHER" id="PTHR12873">
    <property type="entry name" value="T7-LIKE MITOCHONDRIAL DNA HELICASE"/>
    <property type="match status" value="1"/>
</dbReference>
<gene>
    <name evidence="2" type="ORF">Acr_00g0074390</name>
</gene>
<dbReference type="Gene3D" id="3.40.50.300">
    <property type="entry name" value="P-loop containing nucleotide triphosphate hydrolases"/>
    <property type="match status" value="1"/>
</dbReference>
<evidence type="ECO:0000259" key="1">
    <source>
        <dbReference type="PROSITE" id="PS51199"/>
    </source>
</evidence>
<comment type="caution">
    <text evidence="2">The sequence shown here is derived from an EMBL/GenBank/DDBJ whole genome shotgun (WGS) entry which is preliminary data.</text>
</comment>
<feature type="domain" description="SF4 helicase" evidence="1">
    <location>
        <begin position="115"/>
        <end position="264"/>
    </location>
</feature>
<dbReference type="GO" id="GO:0006260">
    <property type="term" value="P:DNA replication"/>
    <property type="evidence" value="ECO:0007669"/>
    <property type="project" value="InterPro"/>
</dbReference>
<organism evidence="2 3">
    <name type="scientific">Actinidia rufa</name>
    <dbReference type="NCBI Taxonomy" id="165716"/>
    <lineage>
        <taxon>Eukaryota</taxon>
        <taxon>Viridiplantae</taxon>
        <taxon>Streptophyta</taxon>
        <taxon>Embryophyta</taxon>
        <taxon>Tracheophyta</taxon>
        <taxon>Spermatophyta</taxon>
        <taxon>Magnoliopsida</taxon>
        <taxon>eudicotyledons</taxon>
        <taxon>Gunneridae</taxon>
        <taxon>Pentapetalae</taxon>
        <taxon>asterids</taxon>
        <taxon>Ericales</taxon>
        <taxon>Actinidiaceae</taxon>
        <taxon>Actinidia</taxon>
    </lineage>
</organism>
<dbReference type="AlphaFoldDB" id="A0A7J0DSD1"/>
<evidence type="ECO:0000313" key="2">
    <source>
        <dbReference type="EMBL" id="GFS41446.1"/>
    </source>
</evidence>
<evidence type="ECO:0000313" key="3">
    <source>
        <dbReference type="Proteomes" id="UP000585474"/>
    </source>
</evidence>
<name>A0A7J0DSD1_9ERIC</name>
<dbReference type="GO" id="GO:0043139">
    <property type="term" value="F:5'-3' DNA helicase activity"/>
    <property type="evidence" value="ECO:0007669"/>
    <property type="project" value="InterPro"/>
</dbReference>
<dbReference type="InterPro" id="IPR007694">
    <property type="entry name" value="DNA_helicase_DnaB-like_C"/>
</dbReference>